<evidence type="ECO:0000259" key="4">
    <source>
        <dbReference type="PROSITE" id="PS50932"/>
    </source>
</evidence>
<dbReference type="PROSITE" id="PS50932">
    <property type="entry name" value="HTH_LACI_2"/>
    <property type="match status" value="1"/>
</dbReference>
<dbReference type="InterPro" id="IPR000843">
    <property type="entry name" value="HTH_LacI"/>
</dbReference>
<protein>
    <submittedName>
        <fullName evidence="5">LacI family DNA-binding transcriptional regulator</fullName>
    </submittedName>
</protein>
<dbReference type="PANTHER" id="PTHR30146">
    <property type="entry name" value="LACI-RELATED TRANSCRIPTIONAL REPRESSOR"/>
    <property type="match status" value="1"/>
</dbReference>
<dbReference type="SUPFAM" id="SSF47413">
    <property type="entry name" value="lambda repressor-like DNA-binding domains"/>
    <property type="match status" value="1"/>
</dbReference>
<sequence length="334" mass="36242">MTSRPTIRDVAAHAGVSKSLVSLALRGDPGVRERTRERILLAAEAIGYRSNVLARSLREGRTMLIGVVISSLENPYHTEIVTSVEEAAESAGLSVLLAHGSRDRGKLTGRVESLLDLGLDGLVVVSSWVEPQVLRRAARRAPVVMVGRSERPVPGVDAVNNDDEHGAALAVQHLHATGHTRIAHVGSSYRPAGLARRHGYAAAMRRAGLGAYVRVLDAFVADEGLGTLLARALEDGYDAYFARNDVEALDLIDAADHVAARVPDDLAVVGYDDSALARRSRPRLTSVQQRRELLGRRAVDLLLSRIDGRAEDQHLIMEPRLIVRDSTRPRTDPD</sequence>
<dbReference type="SMART" id="SM00354">
    <property type="entry name" value="HTH_LACI"/>
    <property type="match status" value="1"/>
</dbReference>
<reference evidence="6" key="1">
    <citation type="journal article" date="2019" name="Int. J. Syst. Evol. Microbiol.">
        <title>The Global Catalogue of Microorganisms (GCM) 10K type strain sequencing project: providing services to taxonomists for standard genome sequencing and annotation.</title>
        <authorList>
            <consortium name="The Broad Institute Genomics Platform"/>
            <consortium name="The Broad Institute Genome Sequencing Center for Infectious Disease"/>
            <person name="Wu L."/>
            <person name="Ma J."/>
        </authorList>
    </citation>
    <scope>NUCLEOTIDE SEQUENCE [LARGE SCALE GENOMIC DNA]</scope>
    <source>
        <strain evidence="6">JCM 17130</strain>
    </source>
</reference>
<feature type="domain" description="HTH lacI-type" evidence="4">
    <location>
        <begin position="5"/>
        <end position="59"/>
    </location>
</feature>
<gene>
    <name evidence="5" type="ORF">ACFSE6_07375</name>
</gene>
<evidence type="ECO:0000256" key="2">
    <source>
        <dbReference type="ARBA" id="ARBA00023125"/>
    </source>
</evidence>
<comment type="caution">
    <text evidence="5">The sequence shown here is derived from an EMBL/GenBank/DDBJ whole genome shotgun (WGS) entry which is preliminary data.</text>
</comment>
<dbReference type="Gene3D" id="3.40.50.2300">
    <property type="match status" value="2"/>
</dbReference>
<dbReference type="Pfam" id="PF13377">
    <property type="entry name" value="Peripla_BP_3"/>
    <property type="match status" value="1"/>
</dbReference>
<name>A0ABW4L1W3_9MICO</name>
<keyword evidence="2 5" id="KW-0238">DNA-binding</keyword>
<dbReference type="Proteomes" id="UP001597277">
    <property type="component" value="Unassembled WGS sequence"/>
</dbReference>
<dbReference type="InterPro" id="IPR046335">
    <property type="entry name" value="LacI/GalR-like_sensor"/>
</dbReference>
<dbReference type="PANTHER" id="PTHR30146:SF109">
    <property type="entry name" value="HTH-TYPE TRANSCRIPTIONAL REGULATOR GALS"/>
    <property type="match status" value="1"/>
</dbReference>
<dbReference type="SUPFAM" id="SSF53822">
    <property type="entry name" value="Periplasmic binding protein-like I"/>
    <property type="match status" value="1"/>
</dbReference>
<evidence type="ECO:0000256" key="3">
    <source>
        <dbReference type="ARBA" id="ARBA00023163"/>
    </source>
</evidence>
<dbReference type="Gene3D" id="1.10.260.40">
    <property type="entry name" value="lambda repressor-like DNA-binding domains"/>
    <property type="match status" value="1"/>
</dbReference>
<dbReference type="EMBL" id="JBHUEE010000003">
    <property type="protein sequence ID" value="MFD1717648.1"/>
    <property type="molecule type" value="Genomic_DNA"/>
</dbReference>
<dbReference type="Pfam" id="PF00356">
    <property type="entry name" value="LacI"/>
    <property type="match status" value="1"/>
</dbReference>
<keyword evidence="6" id="KW-1185">Reference proteome</keyword>
<dbReference type="RefSeq" id="WP_388004352.1">
    <property type="nucleotide sequence ID" value="NZ_JBHUEE010000003.1"/>
</dbReference>
<keyword evidence="1" id="KW-0805">Transcription regulation</keyword>
<dbReference type="CDD" id="cd06267">
    <property type="entry name" value="PBP1_LacI_sugar_binding-like"/>
    <property type="match status" value="1"/>
</dbReference>
<organism evidence="5 6">
    <name type="scientific">Georgenia deserti</name>
    <dbReference type="NCBI Taxonomy" id="2093781"/>
    <lineage>
        <taxon>Bacteria</taxon>
        <taxon>Bacillati</taxon>
        <taxon>Actinomycetota</taxon>
        <taxon>Actinomycetes</taxon>
        <taxon>Micrococcales</taxon>
        <taxon>Bogoriellaceae</taxon>
        <taxon>Georgenia</taxon>
    </lineage>
</organism>
<dbReference type="CDD" id="cd01392">
    <property type="entry name" value="HTH_LacI"/>
    <property type="match status" value="1"/>
</dbReference>
<evidence type="ECO:0000313" key="6">
    <source>
        <dbReference type="Proteomes" id="UP001597277"/>
    </source>
</evidence>
<accession>A0ABW4L1W3</accession>
<evidence type="ECO:0000256" key="1">
    <source>
        <dbReference type="ARBA" id="ARBA00023015"/>
    </source>
</evidence>
<evidence type="ECO:0000313" key="5">
    <source>
        <dbReference type="EMBL" id="MFD1717648.1"/>
    </source>
</evidence>
<dbReference type="InterPro" id="IPR028082">
    <property type="entry name" value="Peripla_BP_I"/>
</dbReference>
<proteinExistence type="predicted"/>
<keyword evidence="3" id="KW-0804">Transcription</keyword>
<dbReference type="InterPro" id="IPR010982">
    <property type="entry name" value="Lambda_DNA-bd_dom_sf"/>
</dbReference>
<dbReference type="GO" id="GO:0003677">
    <property type="term" value="F:DNA binding"/>
    <property type="evidence" value="ECO:0007669"/>
    <property type="project" value="UniProtKB-KW"/>
</dbReference>